<dbReference type="KEGG" id="vnx:VNE69_02151"/>
<sequence length="308" mass="36992">MFLFAVILKDTICSFYCDEVYSQSQNRIYFQDETFIGENNLGNNDYVRISSNRDNEKIDENIKTPQDFYVDRINDTNNFEGYKEAVRYKKCQILPDLIDMEITKLNNKAILTRQLQQLSGILSRIKEECQLHFRKKPDYAVNIIFNKIDSHEISKLRHYFGNFFLYYRHIVSYHIFNIEKNLTKIKFPDKELILLILKFVDSVFSFLLLKKDNIKIKTCSLFLFYKYSLANWKIIMVMNTINLPDLIDSAFKYYISQINIANNPEKKILEDFIFLKKKFDHIYEQKEILSSRLYELCQIISKYHMELF</sequence>
<dbReference type="Proteomes" id="UP001334084">
    <property type="component" value="Chromosome 2"/>
</dbReference>
<dbReference type="GeneID" id="90540441"/>
<dbReference type="RefSeq" id="XP_065328772.1">
    <property type="nucleotide sequence ID" value="XM_065472700.1"/>
</dbReference>
<dbReference type="AlphaFoldDB" id="A0AAX4J9N7"/>
<proteinExistence type="predicted"/>
<name>A0AAX4J9N7_9MICR</name>
<gene>
    <name evidence="1" type="ORF">VNE69_02151</name>
</gene>
<evidence type="ECO:0000313" key="2">
    <source>
        <dbReference type="Proteomes" id="UP001334084"/>
    </source>
</evidence>
<evidence type="ECO:0000313" key="1">
    <source>
        <dbReference type="EMBL" id="WUR02627.1"/>
    </source>
</evidence>
<keyword evidence="2" id="KW-1185">Reference proteome</keyword>
<dbReference type="EMBL" id="CP142727">
    <property type="protein sequence ID" value="WUR02627.1"/>
    <property type="molecule type" value="Genomic_DNA"/>
</dbReference>
<accession>A0AAX4J9N7</accession>
<protein>
    <submittedName>
        <fullName evidence="1">Uncharacterized protein</fullName>
    </submittedName>
</protein>
<organism evidence="1 2">
    <name type="scientific">Vairimorpha necatrix</name>
    <dbReference type="NCBI Taxonomy" id="6039"/>
    <lineage>
        <taxon>Eukaryota</taxon>
        <taxon>Fungi</taxon>
        <taxon>Fungi incertae sedis</taxon>
        <taxon>Microsporidia</taxon>
        <taxon>Nosematidae</taxon>
        <taxon>Vairimorpha</taxon>
    </lineage>
</organism>
<reference evidence="1" key="1">
    <citation type="journal article" date="2024" name="BMC Genomics">
        <title>Functional annotation of a divergent genome using sequence and structure-based similarity.</title>
        <authorList>
            <person name="Svedberg D."/>
            <person name="Winiger R.R."/>
            <person name="Berg A."/>
            <person name="Sharma H."/>
            <person name="Tellgren-Roth C."/>
            <person name="Debrunner-Vossbrinck B.A."/>
            <person name="Vossbrinck C.R."/>
            <person name="Barandun J."/>
        </authorList>
    </citation>
    <scope>NUCLEOTIDE SEQUENCE</scope>
    <source>
        <strain evidence="1">Illinois isolate</strain>
    </source>
</reference>